<dbReference type="GeneID" id="72071552"/>
<sequence>MKLMPTIVAVCMATPSTALFLVNNAWKFAKIPTDGLDDITFAFNLKNAPHKRGFYSSQEFNFFNVSAVGYMGVQPRPDSNGKSIVHAAFSSFQKGATTKHRNCHNGADGGPGISCSVDIEGDYSHTYNLTVETSGERTWKGTMVDTVTGMATVIGEWTLPYGSGKLKNGELGFVEYFLWDSRSPHACDTLPKTEVTIFDPTSRTNGASGGNMGRPYAVGNCRGKAGYSATQVSSGWNIKVGF</sequence>
<reference evidence="2" key="1">
    <citation type="submission" date="2021-11" db="EMBL/GenBank/DDBJ databases">
        <title>Purpureocillium_takamizusanense_genome.</title>
        <authorList>
            <person name="Nguyen N.-H."/>
        </authorList>
    </citation>
    <scope>NUCLEOTIDE SEQUENCE</scope>
    <source>
        <strain evidence="2">PT3</strain>
    </source>
</reference>
<name>A0A9Q8VFU1_9HYPO</name>
<feature type="signal peptide" evidence="1">
    <location>
        <begin position="1"/>
        <end position="18"/>
    </location>
</feature>
<dbReference type="KEGG" id="ptkz:JDV02_009607"/>
<dbReference type="AlphaFoldDB" id="A0A9Q8VFU1"/>
<proteinExistence type="predicted"/>
<organism evidence="2 3">
    <name type="scientific">Purpureocillium takamizusanense</name>
    <dbReference type="NCBI Taxonomy" id="2060973"/>
    <lineage>
        <taxon>Eukaryota</taxon>
        <taxon>Fungi</taxon>
        <taxon>Dikarya</taxon>
        <taxon>Ascomycota</taxon>
        <taxon>Pezizomycotina</taxon>
        <taxon>Sordariomycetes</taxon>
        <taxon>Hypocreomycetidae</taxon>
        <taxon>Hypocreales</taxon>
        <taxon>Ophiocordycipitaceae</taxon>
        <taxon>Purpureocillium</taxon>
    </lineage>
</organism>
<feature type="chain" id="PRO_5040235677" evidence="1">
    <location>
        <begin position="19"/>
        <end position="242"/>
    </location>
</feature>
<dbReference type="EMBL" id="CP086363">
    <property type="protein sequence ID" value="UNI23811.1"/>
    <property type="molecule type" value="Genomic_DNA"/>
</dbReference>
<dbReference type="RefSeq" id="XP_047847292.1">
    <property type="nucleotide sequence ID" value="XM_047991281.1"/>
</dbReference>
<evidence type="ECO:0000256" key="1">
    <source>
        <dbReference type="SAM" id="SignalP"/>
    </source>
</evidence>
<protein>
    <submittedName>
        <fullName evidence="2">Uncharacterized protein</fullName>
    </submittedName>
</protein>
<evidence type="ECO:0000313" key="2">
    <source>
        <dbReference type="EMBL" id="UNI23811.1"/>
    </source>
</evidence>
<keyword evidence="1" id="KW-0732">Signal</keyword>
<gene>
    <name evidence="2" type="ORF">JDV02_009607</name>
</gene>
<evidence type="ECO:0000313" key="3">
    <source>
        <dbReference type="Proteomes" id="UP000829364"/>
    </source>
</evidence>
<keyword evidence="3" id="KW-1185">Reference proteome</keyword>
<accession>A0A9Q8VFU1</accession>
<dbReference type="Proteomes" id="UP000829364">
    <property type="component" value="Chromosome 10"/>
</dbReference>
<dbReference type="OrthoDB" id="5576763at2759"/>